<organism evidence="2 3">
    <name type="scientific">Pseudomassariella vexata</name>
    <dbReference type="NCBI Taxonomy" id="1141098"/>
    <lineage>
        <taxon>Eukaryota</taxon>
        <taxon>Fungi</taxon>
        <taxon>Dikarya</taxon>
        <taxon>Ascomycota</taxon>
        <taxon>Pezizomycotina</taxon>
        <taxon>Sordariomycetes</taxon>
        <taxon>Xylariomycetidae</taxon>
        <taxon>Amphisphaeriales</taxon>
        <taxon>Pseudomassariaceae</taxon>
        <taxon>Pseudomassariella</taxon>
    </lineage>
</organism>
<reference evidence="2 3" key="1">
    <citation type="submission" date="2016-07" db="EMBL/GenBank/DDBJ databases">
        <title>Pervasive Adenine N6-methylation of Active Genes in Fungi.</title>
        <authorList>
            <consortium name="DOE Joint Genome Institute"/>
            <person name="Mondo S.J."/>
            <person name="Dannebaum R.O."/>
            <person name="Kuo R.C."/>
            <person name="Labutti K."/>
            <person name="Haridas S."/>
            <person name="Kuo A."/>
            <person name="Salamov A."/>
            <person name="Ahrendt S.R."/>
            <person name="Lipzen A."/>
            <person name="Sullivan W."/>
            <person name="Andreopoulos W.B."/>
            <person name="Clum A."/>
            <person name="Lindquist E."/>
            <person name="Daum C."/>
            <person name="Ramamoorthy G.K."/>
            <person name="Gryganskyi A."/>
            <person name="Culley D."/>
            <person name="Magnuson J.K."/>
            <person name="James T.Y."/>
            <person name="O'Malley M.A."/>
            <person name="Stajich J.E."/>
            <person name="Spatafora J.W."/>
            <person name="Visel A."/>
            <person name="Grigoriev I.V."/>
        </authorList>
    </citation>
    <scope>NUCLEOTIDE SEQUENCE [LARGE SCALE GENOMIC DNA]</scope>
    <source>
        <strain evidence="2 3">CBS 129021</strain>
    </source>
</reference>
<dbReference type="AlphaFoldDB" id="A0A1Y2E0N5"/>
<dbReference type="EMBL" id="MCFJ01000006">
    <property type="protein sequence ID" value="ORY65039.1"/>
    <property type="molecule type" value="Genomic_DNA"/>
</dbReference>
<evidence type="ECO:0000259" key="1">
    <source>
        <dbReference type="Pfam" id="PF14420"/>
    </source>
</evidence>
<keyword evidence="3" id="KW-1185">Reference proteome</keyword>
<proteinExistence type="predicted"/>
<evidence type="ECO:0000313" key="2">
    <source>
        <dbReference type="EMBL" id="ORY65039.1"/>
    </source>
</evidence>
<dbReference type="RefSeq" id="XP_040716191.1">
    <property type="nucleotide sequence ID" value="XM_040858304.1"/>
</dbReference>
<protein>
    <recommendedName>
        <fullName evidence="1">Clr5 domain-containing protein</fullName>
    </recommendedName>
</protein>
<accession>A0A1Y2E0N5</accession>
<dbReference type="PANTHER" id="PTHR38788">
    <property type="entry name" value="CLR5 DOMAIN-CONTAINING PROTEIN"/>
    <property type="match status" value="1"/>
</dbReference>
<comment type="caution">
    <text evidence="2">The sequence shown here is derived from an EMBL/GenBank/DDBJ whole genome shotgun (WGS) entry which is preliminary data.</text>
</comment>
<sequence>MGTARVSSGDWDRHKPKLHRLYMIKDTSMDELKTMMENEDGFAPTKRQYHYQLYERWRWSKYKPAKLQGGGEPQRPQEPPALHKADFDLALFNHNAAFERYVNLLEDLDPIWRDRVVVPLARCATTVEQKNKALGCLKGMHPRTCDLSCPKSCRYCLLKDRLQRHSQGEGARDTWGQSKGGAAAHCSHIASSQLEHINLSMDGFSLDLISVQCIISNFDNLDPQSVAVMMETILKNQPCFNNDDDSGESDVISCILNCFDWCIEKLNDPDFRVPPAFQNLPQGRGSWIHDVRLFTALWDRWHTEDGPNSIPWSQCCWPTLGISASELLFYMSSLFLNDSTTEKEGLDQPPFDDNHYDAALFERAKSGMRTVRSWSNQKLELCAQTACEFVWLNGHSWMPDEEDHKPLEEAVWRDAGHYLSNLGDG</sequence>
<evidence type="ECO:0000313" key="3">
    <source>
        <dbReference type="Proteomes" id="UP000193689"/>
    </source>
</evidence>
<dbReference type="PANTHER" id="PTHR38788:SF3">
    <property type="entry name" value="CLR5 DOMAIN-CONTAINING PROTEIN"/>
    <property type="match status" value="1"/>
</dbReference>
<dbReference type="Pfam" id="PF14420">
    <property type="entry name" value="Clr5"/>
    <property type="match status" value="1"/>
</dbReference>
<dbReference type="InParanoid" id="A0A1Y2E0N5"/>
<dbReference type="OrthoDB" id="5308957at2759"/>
<feature type="domain" description="Clr5" evidence="1">
    <location>
        <begin position="9"/>
        <end position="61"/>
    </location>
</feature>
<dbReference type="InterPro" id="IPR025676">
    <property type="entry name" value="Clr5_dom"/>
</dbReference>
<dbReference type="GeneID" id="63774516"/>
<gene>
    <name evidence="2" type="ORF">BCR38DRAFT_408784</name>
</gene>
<name>A0A1Y2E0N5_9PEZI</name>
<dbReference type="Proteomes" id="UP000193689">
    <property type="component" value="Unassembled WGS sequence"/>
</dbReference>